<comment type="caution">
    <text evidence="1">The sequence shown here is derived from an EMBL/GenBank/DDBJ whole genome shotgun (WGS) entry which is preliminary data.</text>
</comment>
<evidence type="ECO:0000313" key="1">
    <source>
        <dbReference type="EMBL" id="CAG8261817.1"/>
    </source>
</evidence>
<dbReference type="AlphaFoldDB" id="A0A9W4N4M2"/>
<reference evidence="1" key="1">
    <citation type="submission" date="2021-07" db="EMBL/GenBank/DDBJ databases">
        <authorList>
            <person name="Branca A.L. A."/>
        </authorList>
    </citation>
    <scope>NUCLEOTIDE SEQUENCE</scope>
</reference>
<gene>
    <name evidence="1" type="ORF">PSALAMII_LOCUS963</name>
</gene>
<dbReference type="Proteomes" id="UP001152592">
    <property type="component" value="Unassembled WGS sequence"/>
</dbReference>
<accession>A0A9W4N4M2</accession>
<protein>
    <submittedName>
        <fullName evidence="1">Uncharacterized protein</fullName>
    </submittedName>
</protein>
<evidence type="ECO:0000313" key="2">
    <source>
        <dbReference type="Proteomes" id="UP001152592"/>
    </source>
</evidence>
<sequence>MVTEEQFIYRPPETPKLQRLHTRHDLPEINSLDHQISLARGTTMALEMTRARLQCSKSRHRLSLPETKQEKIRQLNQQEAENEFYRTCHDAFQQLSTAALDVIDASQEFMFQCHYDSELIVAGNVQIWQQIHGLRRALENSRSREALAEREWKKKGNIRPSWGPSTCWI</sequence>
<dbReference type="EMBL" id="CAJVPD010000037">
    <property type="protein sequence ID" value="CAG8261817.1"/>
    <property type="molecule type" value="Genomic_DNA"/>
</dbReference>
<proteinExistence type="predicted"/>
<name>A0A9W4N4M2_9EURO</name>
<organism evidence="1 2">
    <name type="scientific">Penicillium salamii</name>
    <dbReference type="NCBI Taxonomy" id="1612424"/>
    <lineage>
        <taxon>Eukaryota</taxon>
        <taxon>Fungi</taxon>
        <taxon>Dikarya</taxon>
        <taxon>Ascomycota</taxon>
        <taxon>Pezizomycotina</taxon>
        <taxon>Eurotiomycetes</taxon>
        <taxon>Eurotiomycetidae</taxon>
        <taxon>Eurotiales</taxon>
        <taxon>Aspergillaceae</taxon>
        <taxon>Penicillium</taxon>
    </lineage>
</organism>
<dbReference type="OrthoDB" id="542841at2759"/>